<dbReference type="Pfam" id="PF10145">
    <property type="entry name" value="PhageMin_Tail"/>
    <property type="match status" value="1"/>
</dbReference>
<name>A0AAD0ZDQ3_9PSED</name>
<evidence type="ECO:0000313" key="4">
    <source>
        <dbReference type="Proteomes" id="UP000280455"/>
    </source>
</evidence>
<dbReference type="AlphaFoldDB" id="A0AAD0ZDQ3"/>
<feature type="compositionally biased region" description="Basic and acidic residues" evidence="1">
    <location>
        <begin position="510"/>
        <end position="529"/>
    </location>
</feature>
<dbReference type="Proteomes" id="UP000280455">
    <property type="component" value="Chromosome"/>
</dbReference>
<dbReference type="NCBIfam" id="TIGR01760">
    <property type="entry name" value="tape_meas_TP901"/>
    <property type="match status" value="1"/>
</dbReference>
<evidence type="ECO:0000313" key="3">
    <source>
        <dbReference type="EMBL" id="AZE28050.1"/>
    </source>
</evidence>
<feature type="compositionally biased region" description="Low complexity" evidence="1">
    <location>
        <begin position="530"/>
        <end position="546"/>
    </location>
</feature>
<reference evidence="3 4" key="1">
    <citation type="submission" date="2018-03" db="EMBL/GenBank/DDBJ databases">
        <title>Diversity of phytobeneficial traits revealed by whole-genome analysis of worldwide-isolated phenazine-producing Pseudomonas spp.</title>
        <authorList>
            <person name="Biessy A."/>
            <person name="Novinscak A."/>
            <person name="Blom J."/>
            <person name="Leger G."/>
            <person name="Thomashow L.S."/>
            <person name="Cazorla F.M."/>
            <person name="Josic D."/>
            <person name="Filion M."/>
        </authorList>
    </citation>
    <scope>NUCLEOTIDE SEQUENCE [LARGE SCALE GENOMIC DNA]</scope>
    <source>
        <strain evidence="3 4">ChPhzS24</strain>
    </source>
</reference>
<sequence length="735" mass="75096">MANNQFSLKNASMEPSWLAPVGTGQPDDRSTAVASPANAGLSSISFIMALNTASVDIRLLTKAIDSLKLTLSSQRPLQLASSGSAKAEASGAKATDKAASGLQAPDLFKSAMAMNAALADLGRVVSLPGNEREELAKDNYRMASYPGIAAGGTTAVDLAKLEYAAAKAGIENDKGVSRRQTLTAFGADAALMATAFKMPGKDAGDMLAGWRTSMKLDRNQALDLADATNHLGKLPGDAEAADIGVILQRHGAAATAAGLAPEQAAALTAALLNTGTQKADAGAALKGIAAVLGKGEPKSEAQQVALQRLHIDPLKLDGAGGLTKVLEALQAPDVSSRERSALAATLFGSANGAALRLAQQLPEVQKALAQVADKKQYATSKLGDQGSVRQSAWAQANTFDARLNRMNTAFGSALAPVAEGAMVPIGGVVDGLASLATEFPKIAAGLALAGAAIAPVVGRLLKSVLDEVFTQVAKKLLSLAAPRLPSSIGKLFGEGGGCCGGPPGGGETRGPNRRERRQRDRQEKKDRQKNQANTARSATKTSSAAAPRAGLISRIGRGLSGSFAGLRSVAGRVASRPLKLLRAGLNVFRGVRNRDPKAIGSGLGTLGGAWAGSTSGAALGAALGSVVPILGTAVGGLVGGAIGGWLGSEAFSRLGGEVGDRLKSPDEVSKNLAASSTSCQQVTFAPVINIYGQDQATSRQLVDMVIQQMQMQVMPLMMTNPLAVRRDVALTDGVM</sequence>
<evidence type="ECO:0000259" key="2">
    <source>
        <dbReference type="Pfam" id="PF10145"/>
    </source>
</evidence>
<dbReference type="EMBL" id="CP027750">
    <property type="protein sequence ID" value="AZE28050.1"/>
    <property type="molecule type" value="Genomic_DNA"/>
</dbReference>
<protein>
    <submittedName>
        <fullName evidence="3">Phage protein</fullName>
    </submittedName>
</protein>
<dbReference type="InterPro" id="IPR010090">
    <property type="entry name" value="Phage_tape_meas"/>
</dbReference>
<gene>
    <name evidence="3" type="ORF">C4K07_1246</name>
</gene>
<dbReference type="RefSeq" id="WP_124301191.1">
    <property type="nucleotide sequence ID" value="NZ_CP027749.1"/>
</dbReference>
<feature type="domain" description="Phage tail tape measure protein" evidence="2">
    <location>
        <begin position="153"/>
        <end position="348"/>
    </location>
</feature>
<feature type="compositionally biased region" description="Gly residues" evidence="1">
    <location>
        <begin position="495"/>
        <end position="508"/>
    </location>
</feature>
<organism evidence="3 4">
    <name type="scientific">Pseudomonas chlororaphis subsp. aureofaciens</name>
    <dbReference type="NCBI Taxonomy" id="587851"/>
    <lineage>
        <taxon>Bacteria</taxon>
        <taxon>Pseudomonadati</taxon>
        <taxon>Pseudomonadota</taxon>
        <taxon>Gammaproteobacteria</taxon>
        <taxon>Pseudomonadales</taxon>
        <taxon>Pseudomonadaceae</taxon>
        <taxon>Pseudomonas</taxon>
    </lineage>
</organism>
<proteinExistence type="predicted"/>
<feature type="region of interest" description="Disordered" evidence="1">
    <location>
        <begin position="495"/>
        <end position="546"/>
    </location>
</feature>
<evidence type="ECO:0000256" key="1">
    <source>
        <dbReference type="SAM" id="MobiDB-lite"/>
    </source>
</evidence>
<accession>A0AAD0ZDQ3</accession>